<dbReference type="InterPro" id="IPR046342">
    <property type="entry name" value="CBS_dom_sf"/>
</dbReference>
<feature type="region of interest" description="Disordered" evidence="8">
    <location>
        <begin position="71"/>
        <end position="105"/>
    </location>
</feature>
<dbReference type="PANTHER" id="PTHR45711:SF6">
    <property type="entry name" value="CHLORIDE CHANNEL PROTEIN"/>
    <property type="match status" value="1"/>
</dbReference>
<feature type="transmembrane region" description="Helical" evidence="9">
    <location>
        <begin position="432"/>
        <end position="448"/>
    </location>
</feature>
<dbReference type="GO" id="GO:0005247">
    <property type="term" value="F:voltage-gated chloride channel activity"/>
    <property type="evidence" value="ECO:0007669"/>
    <property type="project" value="TreeGrafter"/>
</dbReference>
<dbReference type="InterPro" id="IPR001807">
    <property type="entry name" value="ClC"/>
</dbReference>
<evidence type="ECO:0000256" key="6">
    <source>
        <dbReference type="ARBA" id="ARBA00023136"/>
    </source>
</evidence>
<feature type="transmembrane region" description="Helical" evidence="9">
    <location>
        <begin position="460"/>
        <end position="484"/>
    </location>
</feature>
<keyword evidence="6 9" id="KW-0472">Membrane</keyword>
<proteinExistence type="predicted"/>
<evidence type="ECO:0000256" key="5">
    <source>
        <dbReference type="ARBA" id="ARBA00023065"/>
    </source>
</evidence>
<dbReference type="Gene3D" id="1.10.3080.10">
    <property type="entry name" value="Clc chloride channel"/>
    <property type="match status" value="1"/>
</dbReference>
<feature type="region of interest" description="Disordered" evidence="8">
    <location>
        <begin position="1007"/>
        <end position="1030"/>
    </location>
</feature>
<keyword evidence="2" id="KW-0813">Transport</keyword>
<evidence type="ECO:0008006" key="12">
    <source>
        <dbReference type="Google" id="ProtNLM"/>
    </source>
</evidence>
<dbReference type="Pfam" id="PF00654">
    <property type="entry name" value="Voltage_CLC"/>
    <property type="match status" value="1"/>
</dbReference>
<evidence type="ECO:0000256" key="8">
    <source>
        <dbReference type="SAM" id="MobiDB-lite"/>
    </source>
</evidence>
<feature type="region of interest" description="Disordered" evidence="8">
    <location>
        <begin position="335"/>
        <end position="373"/>
    </location>
</feature>
<evidence type="ECO:0000313" key="10">
    <source>
        <dbReference type="EMBL" id="KAG0664247.1"/>
    </source>
</evidence>
<evidence type="ECO:0000256" key="7">
    <source>
        <dbReference type="ARBA" id="ARBA00023214"/>
    </source>
</evidence>
<dbReference type="GO" id="GO:0005794">
    <property type="term" value="C:Golgi apparatus"/>
    <property type="evidence" value="ECO:0007669"/>
    <property type="project" value="TreeGrafter"/>
</dbReference>
<evidence type="ECO:0000313" key="11">
    <source>
        <dbReference type="Proteomes" id="UP000777482"/>
    </source>
</evidence>
<keyword evidence="5" id="KW-0406">Ion transport</keyword>
<evidence type="ECO:0000256" key="9">
    <source>
        <dbReference type="SAM" id="Phobius"/>
    </source>
</evidence>
<dbReference type="OrthoDB" id="431497at2759"/>
<feature type="transmembrane region" description="Helical" evidence="9">
    <location>
        <begin position="658"/>
        <end position="680"/>
    </location>
</feature>
<protein>
    <recommendedName>
        <fullName evidence="12">Chloride channel protein</fullName>
    </recommendedName>
</protein>
<comment type="subcellular location">
    <subcellularLocation>
        <location evidence="1">Membrane</location>
        <topology evidence="1">Multi-pass membrane protein</topology>
    </subcellularLocation>
</comment>
<evidence type="ECO:0000256" key="3">
    <source>
        <dbReference type="ARBA" id="ARBA00022692"/>
    </source>
</evidence>
<keyword evidence="3 9" id="KW-0812">Transmembrane</keyword>
<dbReference type="EMBL" id="PUHQ01000015">
    <property type="protein sequence ID" value="KAG0664247.1"/>
    <property type="molecule type" value="Genomic_DNA"/>
</dbReference>
<feature type="transmembrane region" description="Helical" evidence="9">
    <location>
        <begin position="535"/>
        <end position="553"/>
    </location>
</feature>
<comment type="caution">
    <text evidence="10">The sequence shown here is derived from an EMBL/GenBank/DDBJ whole genome shotgun (WGS) entry which is preliminary data.</text>
</comment>
<keyword evidence="11" id="KW-1185">Reference proteome</keyword>
<dbReference type="PRINTS" id="PR00762">
    <property type="entry name" value="CLCHANNEL"/>
</dbReference>
<dbReference type="CDD" id="cd03684">
    <property type="entry name" value="ClC_3_like"/>
    <property type="match status" value="1"/>
</dbReference>
<keyword evidence="7" id="KW-0868">Chloride</keyword>
<evidence type="ECO:0000256" key="4">
    <source>
        <dbReference type="ARBA" id="ARBA00022989"/>
    </source>
</evidence>
<evidence type="ECO:0000256" key="2">
    <source>
        <dbReference type="ARBA" id="ARBA00022448"/>
    </source>
</evidence>
<dbReference type="PANTHER" id="PTHR45711">
    <property type="entry name" value="CHLORIDE CHANNEL PROTEIN"/>
    <property type="match status" value="1"/>
</dbReference>
<feature type="transmembrane region" description="Helical" evidence="9">
    <location>
        <begin position="283"/>
        <end position="307"/>
    </location>
</feature>
<gene>
    <name evidence="10" type="ORF">C6P46_001711</name>
</gene>
<dbReference type="GO" id="GO:0005769">
    <property type="term" value="C:early endosome"/>
    <property type="evidence" value="ECO:0007669"/>
    <property type="project" value="TreeGrafter"/>
</dbReference>
<name>A0A9P7B8Q6_RHOMI</name>
<feature type="transmembrane region" description="Helical" evidence="9">
    <location>
        <begin position="207"/>
        <end position="226"/>
    </location>
</feature>
<dbReference type="FunFam" id="1.10.3080.10:FF:000013">
    <property type="entry name" value="Voltage-gated chloride channel (ClcA)"/>
    <property type="match status" value="1"/>
</dbReference>
<dbReference type="SUPFAM" id="SSF54631">
    <property type="entry name" value="CBS-domain pair"/>
    <property type="match status" value="1"/>
</dbReference>
<dbReference type="Proteomes" id="UP000777482">
    <property type="component" value="Unassembled WGS sequence"/>
</dbReference>
<dbReference type="GO" id="GO:0005886">
    <property type="term" value="C:plasma membrane"/>
    <property type="evidence" value="ECO:0007669"/>
    <property type="project" value="TreeGrafter"/>
</dbReference>
<keyword evidence="4 9" id="KW-1133">Transmembrane helix</keyword>
<feature type="transmembrane region" description="Helical" evidence="9">
    <location>
        <begin position="407"/>
        <end position="426"/>
    </location>
</feature>
<organism evidence="10 11">
    <name type="scientific">Rhodotorula mucilaginosa</name>
    <name type="common">Yeast</name>
    <name type="synonym">Rhodotorula rubra</name>
    <dbReference type="NCBI Taxonomy" id="5537"/>
    <lineage>
        <taxon>Eukaryota</taxon>
        <taxon>Fungi</taxon>
        <taxon>Dikarya</taxon>
        <taxon>Basidiomycota</taxon>
        <taxon>Pucciniomycotina</taxon>
        <taxon>Microbotryomycetes</taxon>
        <taxon>Sporidiobolales</taxon>
        <taxon>Sporidiobolaceae</taxon>
        <taxon>Rhodotorula</taxon>
    </lineage>
</organism>
<dbReference type="InterPro" id="IPR014743">
    <property type="entry name" value="Cl-channel_core"/>
</dbReference>
<feature type="region of interest" description="Disordered" evidence="8">
    <location>
        <begin position="1"/>
        <end position="59"/>
    </location>
</feature>
<feature type="transmembrane region" description="Helical" evidence="9">
    <location>
        <begin position="496"/>
        <end position="514"/>
    </location>
</feature>
<dbReference type="AlphaFoldDB" id="A0A9P7B8Q6"/>
<dbReference type="SUPFAM" id="SSF81340">
    <property type="entry name" value="Clc chloride channel"/>
    <property type="match status" value="1"/>
</dbReference>
<evidence type="ECO:0000256" key="1">
    <source>
        <dbReference type="ARBA" id="ARBA00004141"/>
    </source>
</evidence>
<accession>A0A9P7B8Q6</accession>
<reference evidence="10 11" key="1">
    <citation type="submission" date="2020-11" db="EMBL/GenBank/DDBJ databases">
        <title>Kefir isolates.</title>
        <authorList>
            <person name="Marcisauskas S."/>
            <person name="Kim Y."/>
            <person name="Blasche S."/>
        </authorList>
    </citation>
    <scope>NUCLEOTIDE SEQUENCE [LARGE SCALE GENOMIC DNA]</scope>
    <source>
        <strain evidence="10 11">KR</strain>
    </source>
</reference>
<feature type="transmembrane region" description="Helical" evidence="9">
    <location>
        <begin position="573"/>
        <end position="592"/>
    </location>
</feature>
<sequence length="1030" mass="110830">MPSHSASPQPRRPPKLAPLVLPTSPRTSRLAAAGPHSAPAHERTPLLRSMPSLGPDDLKRQSHRFSTLLFQHNDTPLPPPPSSSHSHSPHPEHMTDDGYFQQHDFLSPTRPLAGRALSRARSSILGAGIAGNDFKSRGASRGYDGEFLAELEGEGGNGVRSWYDNFTTVDWLHDAVKHSIRLRRVRQLKRTHGLRGYLINLWDGAQGWVLVTLIGFLTACIAFAIIRSEMWLFDLKEGYCLRDWRLAHRFCCSEDHGGGGSTCPAWRTWGQVGRDKYGFDRDLAAYAVYAVLALGMATLASTLTIYFTASTSVYSSKDSSHAAAYFAAAETPKTDYGATDSTAASEAPATRDPESDPDAAAPAPPSSSSPLKKPRARKTLYYAAGSGIPEIKTILSGFVIRGYLGSWTLAVKAVGLALSVASGLSLGKEGPFVHIASCVGNILSRFFRKYDRNEGKRREILSAACAAGVAVSFGAPVGGVLFSLEEVSYYFPPRTMLRSFWCAMIAALTLKVLNPFGSGKIVLFAITYDRDWHSFELLGFVALAVFGGVYGALFCKANVAWTKYVRNGTSLKAHPILEVALVTFLTTAISFYNPWSKMGGTELISELFSECYKDERLSGLCVIEPAQVFPLVGSLLLALALKAALTTITFGIKLPAGIFIPTLAVGALAGRSAGLVVEWLHAQYPSSFIFEACRLAGGEDGPLPFGQACVIPGVWSIVGAAAALAGVTRTTVSLAVICFELTGTLTWSLPTMLAVLLAKTVADAIEPRSIYDLVIEVADLPYLDAKAEYLHDASPIDILDADAPRISLDEENTLASLHAKLTELYASGAAGGFPICGVIHSEDEGHSGDRAFAYIASKELEYGLGLAMAQGLPGDTPCSFRTAQAARKGLGGVRTSSSVPMSGFATPEVAAGGDSFDLSWLTDQAPLAIRARSPMELVHEMFVKLGVRFVVVVDDRGLYLGLLEKERYLVYLQWLEKRASTTIAKGFAGLSSMTGSRWRQEVQVEAEESLMGSGPVQSSPRGRSKVRHIA</sequence>